<dbReference type="SUPFAM" id="SSF46785">
    <property type="entry name" value="Winged helix' DNA-binding domain"/>
    <property type="match status" value="1"/>
</dbReference>
<dbReference type="PANTHER" id="PTHR12716:SF8">
    <property type="entry name" value="TRANSCRIPTION INITIATION FACTOR IIE SUBUNIT BETA"/>
    <property type="match status" value="1"/>
</dbReference>
<keyword evidence="3 7" id="KW-0238">DNA-binding</keyword>
<dbReference type="GO" id="GO:0003677">
    <property type="term" value="F:DNA binding"/>
    <property type="evidence" value="ECO:0007669"/>
    <property type="project" value="UniProtKB-UniRule"/>
</dbReference>
<protein>
    <recommendedName>
        <fullName evidence="7">Transcription initiation factor IIE subunit beta</fullName>
    </recommendedName>
</protein>
<organism evidence="10">
    <name type="scientific">Dendroctonus ponderosae</name>
    <name type="common">Mountain pine beetle</name>
    <dbReference type="NCBI Taxonomy" id="77166"/>
    <lineage>
        <taxon>Eukaryota</taxon>
        <taxon>Metazoa</taxon>
        <taxon>Ecdysozoa</taxon>
        <taxon>Arthropoda</taxon>
        <taxon>Hexapoda</taxon>
        <taxon>Insecta</taxon>
        <taxon>Pterygota</taxon>
        <taxon>Neoptera</taxon>
        <taxon>Endopterygota</taxon>
        <taxon>Coleoptera</taxon>
        <taxon>Polyphaga</taxon>
        <taxon>Cucujiformia</taxon>
        <taxon>Curculionidae</taxon>
        <taxon>Scolytinae</taxon>
        <taxon>Dendroctonus</taxon>
    </lineage>
</organism>
<keyword evidence="2 7" id="KW-0805">Transcription regulation</keyword>
<dbReference type="HOGENOM" id="CLU_086770_0_0_1"/>
<reference evidence="15 16" key="2">
    <citation type="journal article" date="2013" name="Genome Biol.">
        <title>Draft genome of the mountain pine beetle, Dendroctonus ponderosae Hopkins, a major forest pest.</title>
        <authorList>
            <person name="Keeling C.I."/>
            <person name="Yuen M.M."/>
            <person name="Liao N.Y."/>
            <person name="Docking T.R."/>
            <person name="Chan S.K."/>
            <person name="Taylor G.A."/>
            <person name="Palmquist D.L."/>
            <person name="Jackman S.D."/>
            <person name="Nguyen A."/>
            <person name="Li M."/>
            <person name="Henderson H."/>
            <person name="Janes J.K."/>
            <person name="Zhao Y."/>
            <person name="Pandoh P."/>
            <person name="Moore R."/>
            <person name="Sperling F.A."/>
            <person name="Huber D.P."/>
            <person name="Birol I."/>
            <person name="Jones S.J."/>
            <person name="Bohlmann J."/>
        </authorList>
    </citation>
    <scope>NUCLEOTIDE SEQUENCE</scope>
</reference>
<keyword evidence="15" id="KW-1185">Reference proteome</keyword>
<dbReference type="OMA" id="AFKRRAM"/>
<comment type="function">
    <text evidence="6 7">Recruits TFIIH to the initiation complex and stimulates the RNA polymerase II C-terminal domain kinase and DNA-dependent ATPase activities of TFIIH. Both TFIIH and TFIIE are required for promoter clearance by RNA polymerase.</text>
</comment>
<dbReference type="GO" id="GO:0005673">
    <property type="term" value="C:transcription factor TFIIE complex"/>
    <property type="evidence" value="ECO:0007669"/>
    <property type="project" value="UniProtKB-UniRule"/>
</dbReference>
<evidence type="ECO:0000313" key="10">
    <source>
        <dbReference type="EMBL" id="AEE62566.1"/>
    </source>
</evidence>
<comment type="subcellular location">
    <subcellularLocation>
        <location evidence="1 7">Nucleus</location>
    </subcellularLocation>
</comment>
<reference evidence="10" key="1">
    <citation type="journal article" date="2012" name="Insect Biochem. Mol. Biol.">
        <title>Transcriptome and full-length cDNA resources for the mountain pine beetle, Dendroctonus ponderosae Hopkins, a major insect pest of pine forests.</title>
        <authorList>
            <person name="Keeling C.I."/>
            <person name="Henderson H."/>
            <person name="Li M."/>
            <person name="Yuen M."/>
            <person name="Clark E.L."/>
            <person name="Fraser J.D."/>
            <person name="Huber D.P."/>
            <person name="Liao N.Y."/>
            <person name="Roderick Docking T."/>
            <person name="Birol I."/>
            <person name="Chan S.K."/>
            <person name="Taylor G.A."/>
            <person name="Palmquist D."/>
            <person name="Jones S.J."/>
            <person name="Bohlmann J."/>
        </authorList>
    </citation>
    <scope>NUCLEOTIDE SEQUENCE</scope>
    <source>
        <tissue evidence="10">Antennae</tissue>
    </source>
</reference>
<dbReference type="CDD" id="cd07977">
    <property type="entry name" value="TFIIE_beta_winged_helix"/>
    <property type="match status" value="1"/>
</dbReference>
<evidence type="ECO:0000256" key="5">
    <source>
        <dbReference type="ARBA" id="ARBA00023242"/>
    </source>
</evidence>
<dbReference type="EnsemblMetazoa" id="XM_019917217.1">
    <property type="protein sequence ID" value="XP_019772776.1"/>
    <property type="gene ID" value="LOC109546296"/>
</dbReference>
<evidence type="ECO:0000313" key="11">
    <source>
        <dbReference type="EMBL" id="ENN81901.1"/>
    </source>
</evidence>
<dbReference type="PROSITE" id="PS51351">
    <property type="entry name" value="TFIIE_BETA_C"/>
    <property type="match status" value="1"/>
</dbReference>
<evidence type="ECO:0000256" key="3">
    <source>
        <dbReference type="ARBA" id="ARBA00023125"/>
    </source>
</evidence>
<comment type="similarity">
    <text evidence="7">Belongs to the TFIIE beta subunit family.</text>
</comment>
<dbReference type="STRING" id="77166.J3JWI6"/>
<dbReference type="InterPro" id="IPR040501">
    <property type="entry name" value="TFA2_Winged_2"/>
</dbReference>
<evidence type="ECO:0000256" key="6">
    <source>
        <dbReference type="ARBA" id="ARBA00025581"/>
    </source>
</evidence>
<dbReference type="InterPro" id="IPR036390">
    <property type="entry name" value="WH_DNA-bd_sf"/>
</dbReference>
<dbReference type="Pfam" id="PF18121">
    <property type="entry name" value="TFA2_Winged_2"/>
    <property type="match status" value="1"/>
</dbReference>
<proteinExistence type="evidence at transcript level"/>
<accession>J3JWI6</accession>
<feature type="compositionally biased region" description="Basic and acidic residues" evidence="8">
    <location>
        <begin position="1"/>
        <end position="13"/>
    </location>
</feature>
<dbReference type="EnsemblMetazoa" id="XM_019910207.1">
    <property type="protein sequence ID" value="XP_019765766.1"/>
    <property type="gene ID" value="LOC109541351"/>
</dbReference>
<evidence type="ECO:0000256" key="7">
    <source>
        <dbReference type="PIRNR" id="PIRNR016398"/>
    </source>
</evidence>
<dbReference type="InterPro" id="IPR036388">
    <property type="entry name" value="WH-like_DNA-bd_sf"/>
</dbReference>
<keyword evidence="4 7" id="KW-0804">Transcription</keyword>
<feature type="region of interest" description="Disordered" evidence="8">
    <location>
        <begin position="1"/>
        <end position="52"/>
    </location>
</feature>
<evidence type="ECO:0000313" key="12">
    <source>
        <dbReference type="EMBL" id="ENN82710.1"/>
    </source>
</evidence>
<dbReference type="AlphaFoldDB" id="J3JWI6"/>
<dbReference type="OrthoDB" id="5323195at2759"/>
<dbReference type="EMBL" id="BT127604">
    <property type="protein sequence ID" value="AEE62566.1"/>
    <property type="molecule type" value="mRNA"/>
</dbReference>
<comment type="subunit">
    <text evidence="7">Tetramer of two alpha and two beta chains.</text>
</comment>
<dbReference type="KEGG" id="dpa:109546296"/>
<dbReference type="PIRSF" id="PIRSF016398">
    <property type="entry name" value="TFIIE-beta"/>
    <property type="match status" value="1"/>
</dbReference>
<reference evidence="14" key="3">
    <citation type="submission" date="2024-08" db="UniProtKB">
        <authorList>
            <consortium name="EnsemblMetazoa"/>
        </authorList>
    </citation>
    <scope>IDENTIFICATION</scope>
</reference>
<feature type="region of interest" description="Disordered" evidence="8">
    <location>
        <begin position="241"/>
        <end position="272"/>
    </location>
</feature>
<dbReference type="EMBL" id="KB631654">
    <property type="protein sequence ID" value="ERL85053.1"/>
    <property type="molecule type" value="Genomic_DNA"/>
</dbReference>
<dbReference type="GO" id="GO:0006367">
    <property type="term" value="P:transcription initiation at RNA polymerase II promoter"/>
    <property type="evidence" value="ECO:0007669"/>
    <property type="project" value="UniProtKB-UniRule"/>
</dbReference>
<feature type="compositionally biased region" description="Basic residues" evidence="8">
    <location>
        <begin position="251"/>
        <end position="266"/>
    </location>
</feature>
<evidence type="ECO:0000256" key="1">
    <source>
        <dbReference type="ARBA" id="ARBA00004123"/>
    </source>
</evidence>
<feature type="compositionally biased region" description="Basic and acidic residues" evidence="8">
    <location>
        <begin position="22"/>
        <end position="39"/>
    </location>
</feature>
<dbReference type="InterPro" id="IPR003166">
    <property type="entry name" value="TFIIE_bsu_DNA-bd"/>
</dbReference>
<evidence type="ECO:0000313" key="14">
    <source>
        <dbReference type="EnsemblMetazoa" id="XP_019765766.1"/>
    </source>
</evidence>
<name>J3JWI6_DENPD</name>
<dbReference type="Proteomes" id="UP000030742">
    <property type="component" value="Unassembled WGS sequence"/>
</dbReference>
<dbReference type="EMBL" id="KB740012">
    <property type="protein sequence ID" value="ENN81901.1"/>
    <property type="molecule type" value="Genomic_DNA"/>
</dbReference>
<dbReference type="PANTHER" id="PTHR12716">
    <property type="entry name" value="TRANSCRIPTION INITIATION FACTOR IIE, BETA SUBUNIT"/>
    <property type="match status" value="1"/>
</dbReference>
<dbReference type="Pfam" id="PF02186">
    <property type="entry name" value="TFIIE_beta"/>
    <property type="match status" value="1"/>
</dbReference>
<sequence>MDPALLRERELFKRRALTTPTVEKKKTESKPEPVRDEKKKSKSSSASSAPKLDVNTYKTASGSSQYRFGVLAKIVKHMKQRHQDGESYPLTLEEILDETNQLDVGNKVKQWLQTEALGNNPKIEVSPDGKYLFKATYKLKDRKSLLKLLKQQDLKGLGGILLEEVQESLPHCEKALKILSNQNDIIFVARPMDKKKILFYNDRTAQMPIDDEFQKLWRSVAVDAMDDQKIEEYLDKQGIRSMQDHGPKKPTAIKRKKANQRKKTFKKPRDNEHLADVLETYEDNTLTQKNSM</sequence>
<evidence type="ECO:0000256" key="8">
    <source>
        <dbReference type="SAM" id="MobiDB-lite"/>
    </source>
</evidence>
<dbReference type="Proteomes" id="UP000019118">
    <property type="component" value="Unassembled WGS sequence"/>
</dbReference>
<dbReference type="FunFam" id="1.10.10.10:FF:000177">
    <property type="entry name" value="Transcription initiation factor IIE subunit beta"/>
    <property type="match status" value="1"/>
</dbReference>
<evidence type="ECO:0000313" key="16">
    <source>
        <dbReference type="Proteomes" id="UP000030742"/>
    </source>
</evidence>
<dbReference type="InterPro" id="IPR016656">
    <property type="entry name" value="TFIIE-bsu"/>
</dbReference>
<dbReference type="GO" id="GO:0001097">
    <property type="term" value="F:TFIIH-class transcription factor complex binding"/>
    <property type="evidence" value="ECO:0007669"/>
    <property type="project" value="TreeGrafter"/>
</dbReference>
<evidence type="ECO:0000313" key="13">
    <source>
        <dbReference type="EMBL" id="ERL85053.1"/>
    </source>
</evidence>
<feature type="domain" description="TFIIE beta" evidence="9">
    <location>
        <begin position="59"/>
        <end position="140"/>
    </location>
</feature>
<dbReference type="EMBL" id="KB738240">
    <property type="protein sequence ID" value="ENN82710.1"/>
    <property type="molecule type" value="Genomic_DNA"/>
</dbReference>
<gene>
    <name evidence="14" type="primary">109541351</name>
    <name evidence="13" type="ORF">D910_02476</name>
    <name evidence="12" type="ORF">YQE_00922</name>
    <name evidence="11" type="ORF">YQE_01716</name>
</gene>
<evidence type="ECO:0000313" key="15">
    <source>
        <dbReference type="Proteomes" id="UP000019118"/>
    </source>
</evidence>
<dbReference type="Gene3D" id="1.10.10.10">
    <property type="entry name" value="Winged helix-like DNA-binding domain superfamily/Winged helix DNA-binding domain"/>
    <property type="match status" value="1"/>
</dbReference>
<keyword evidence="5 7" id="KW-0539">Nucleus</keyword>
<evidence type="ECO:0000256" key="2">
    <source>
        <dbReference type="ARBA" id="ARBA00023015"/>
    </source>
</evidence>
<evidence type="ECO:0000256" key="4">
    <source>
        <dbReference type="ARBA" id="ARBA00023163"/>
    </source>
</evidence>
<evidence type="ECO:0000259" key="9">
    <source>
        <dbReference type="PROSITE" id="PS51351"/>
    </source>
</evidence>